<dbReference type="EMBL" id="AFYH01274567">
    <property type="status" value="NOT_ANNOTATED_CDS"/>
    <property type="molecule type" value="Genomic_DNA"/>
</dbReference>
<dbReference type="AlphaFoldDB" id="H2ZS46"/>
<dbReference type="PANTHER" id="PTHR37162">
    <property type="entry name" value="HAT FAMILY DIMERISATION DOMAINCONTAINING PROTEIN-RELATED"/>
    <property type="match status" value="1"/>
</dbReference>
<sequence length="507" mass="58061">LFVSIAELVSHGGYNDISRHIATEKHVSCAKAATQSKLASFFPPAGSKMSDSVTKAEVLFTGFLLEHNIPLAGSDHVRHLFKKTFPDSKIAKSYACASTKTTHIIHFGLALDASSDEFEKYFPIFVTYEVHTQKPALQLDTVSCTSNKSQELFDATNNALSKHNVDWNKCATYSTDNTANMQGKHNSILSQVKAKQTTNQEVYAVGCPYHLVHLMAEHTSKSKQMNVEDMIIDIYYHFQRSVKRAASLNEYMAFCNISVKKIVKHVIMRWLSLERSTKHTLITWDGLYSYFVRTFDEEKQRGAARPQELRILMSFKNPLMKVYLLFLHAVLPMFNKFNLLFQTKSTDDSPFAPSNDDVIQRFVQPSVVAVSENVTELNYKDSSMQLPASEVFVGFETHNYARKENMIDIRPYKTFLVEAVQFFCKALDYMKKAMPLEDPVLKSLAFFYSNQSFCDIEVIVDRFPDVISAQQMDPLLSKFRDYQVCDTLLEYDSTMRTDEFWHKISQM</sequence>
<keyword evidence="2" id="KW-1185">Reference proteome</keyword>
<dbReference type="SUPFAM" id="SSF53098">
    <property type="entry name" value="Ribonuclease H-like"/>
    <property type="match status" value="1"/>
</dbReference>
<dbReference type="OMA" id="FAKCNIC"/>
<dbReference type="PANTHER" id="PTHR37162:SF1">
    <property type="entry name" value="BED-TYPE DOMAIN-CONTAINING PROTEIN"/>
    <property type="match status" value="1"/>
</dbReference>
<dbReference type="GeneTree" id="ENSGT01030000234766"/>
<accession>H2ZS46</accession>
<dbReference type="Proteomes" id="UP000008672">
    <property type="component" value="Unassembled WGS sequence"/>
</dbReference>
<organism evidence="1 2">
    <name type="scientific">Latimeria chalumnae</name>
    <name type="common">Coelacanth</name>
    <dbReference type="NCBI Taxonomy" id="7897"/>
    <lineage>
        <taxon>Eukaryota</taxon>
        <taxon>Metazoa</taxon>
        <taxon>Chordata</taxon>
        <taxon>Craniata</taxon>
        <taxon>Vertebrata</taxon>
        <taxon>Euteleostomi</taxon>
        <taxon>Coelacanthiformes</taxon>
        <taxon>Coelacanthidae</taxon>
        <taxon>Latimeria</taxon>
    </lineage>
</organism>
<reference evidence="1" key="3">
    <citation type="submission" date="2025-09" db="UniProtKB">
        <authorList>
            <consortium name="Ensembl"/>
        </authorList>
    </citation>
    <scope>IDENTIFICATION</scope>
</reference>
<dbReference type="InParanoid" id="H2ZS46"/>
<evidence type="ECO:0008006" key="3">
    <source>
        <dbReference type="Google" id="ProtNLM"/>
    </source>
</evidence>
<dbReference type="HOGENOM" id="CLU_013265_2_0_1"/>
<proteinExistence type="predicted"/>
<name>H2ZS46_LATCH</name>
<reference evidence="2" key="1">
    <citation type="submission" date="2011-08" db="EMBL/GenBank/DDBJ databases">
        <title>The draft genome of Latimeria chalumnae.</title>
        <authorList>
            <person name="Di Palma F."/>
            <person name="Alfoldi J."/>
            <person name="Johnson J."/>
            <person name="Berlin A."/>
            <person name="Gnerre S."/>
            <person name="Jaffe D."/>
            <person name="MacCallum I."/>
            <person name="Young S."/>
            <person name="Walker B.J."/>
            <person name="Lander E."/>
            <person name="Lindblad-Toh K."/>
        </authorList>
    </citation>
    <scope>NUCLEOTIDE SEQUENCE [LARGE SCALE GENOMIC DNA]</scope>
    <source>
        <strain evidence="2">Wild caught</strain>
    </source>
</reference>
<dbReference type="Ensembl" id="ENSLACT00000000219.1">
    <property type="protein sequence ID" value="ENSLACP00000000217.1"/>
    <property type="gene ID" value="ENSLACG00000000196.1"/>
</dbReference>
<evidence type="ECO:0000313" key="2">
    <source>
        <dbReference type="Proteomes" id="UP000008672"/>
    </source>
</evidence>
<dbReference type="InterPro" id="IPR012337">
    <property type="entry name" value="RNaseH-like_sf"/>
</dbReference>
<reference evidence="1" key="2">
    <citation type="submission" date="2025-08" db="UniProtKB">
        <authorList>
            <consortium name="Ensembl"/>
        </authorList>
    </citation>
    <scope>IDENTIFICATION</scope>
</reference>
<protein>
    <recommendedName>
        <fullName evidence="3">HAT C-terminal dimerisation domain-containing protein</fullName>
    </recommendedName>
</protein>
<evidence type="ECO:0000313" key="1">
    <source>
        <dbReference type="Ensembl" id="ENSLACP00000000217.1"/>
    </source>
</evidence>